<feature type="transmembrane region" description="Helical" evidence="6">
    <location>
        <begin position="93"/>
        <end position="116"/>
    </location>
</feature>
<evidence type="ECO:0000256" key="1">
    <source>
        <dbReference type="ARBA" id="ARBA00004141"/>
    </source>
</evidence>
<dbReference type="EMBL" id="QDGZ01000002">
    <property type="protein sequence ID" value="PVG83869.1"/>
    <property type="molecule type" value="Genomic_DNA"/>
</dbReference>
<reference evidence="8 9" key="1">
    <citation type="submission" date="2018-04" db="EMBL/GenBank/DDBJ databases">
        <title>Genome of Nocardioides gansuensis WSJ-1.</title>
        <authorList>
            <person name="Wu S."/>
            <person name="Wang G."/>
        </authorList>
    </citation>
    <scope>NUCLEOTIDE SEQUENCE [LARGE SCALE GENOMIC DNA]</scope>
    <source>
        <strain evidence="8 9">WSJ-1</strain>
    </source>
</reference>
<keyword evidence="4 6" id="KW-0472">Membrane</keyword>
<dbReference type="Pfam" id="PF01061">
    <property type="entry name" value="ABC2_membrane"/>
    <property type="match status" value="1"/>
</dbReference>
<dbReference type="InterPro" id="IPR000412">
    <property type="entry name" value="ABC_2_transport"/>
</dbReference>
<accession>A0A2T8FDV1</accession>
<dbReference type="InterPro" id="IPR051784">
    <property type="entry name" value="Nod_factor_ABC_transporter"/>
</dbReference>
<dbReference type="PIRSF" id="PIRSF006648">
    <property type="entry name" value="DrrB"/>
    <property type="match status" value="1"/>
</dbReference>
<dbReference type="PROSITE" id="PS51012">
    <property type="entry name" value="ABC_TM2"/>
    <property type="match status" value="1"/>
</dbReference>
<keyword evidence="6" id="KW-0813">Transport</keyword>
<dbReference type="PANTHER" id="PTHR43229">
    <property type="entry name" value="NODULATION PROTEIN J"/>
    <property type="match status" value="1"/>
</dbReference>
<dbReference type="Proteomes" id="UP000246018">
    <property type="component" value="Unassembled WGS sequence"/>
</dbReference>
<dbReference type="AlphaFoldDB" id="A0A2T8FDV1"/>
<comment type="similarity">
    <text evidence="6">Belongs to the ABC-2 integral membrane protein family.</text>
</comment>
<dbReference type="GO" id="GO:0046677">
    <property type="term" value="P:response to antibiotic"/>
    <property type="evidence" value="ECO:0007669"/>
    <property type="project" value="UniProtKB-KW"/>
</dbReference>
<comment type="caution">
    <text evidence="8">The sequence shown here is derived from an EMBL/GenBank/DDBJ whole genome shotgun (WGS) entry which is preliminary data.</text>
</comment>
<keyword evidence="2 6" id="KW-0812">Transmembrane</keyword>
<evidence type="ECO:0000256" key="6">
    <source>
        <dbReference type="RuleBase" id="RU361157"/>
    </source>
</evidence>
<dbReference type="PANTHER" id="PTHR43229:SF2">
    <property type="entry name" value="NODULATION PROTEIN J"/>
    <property type="match status" value="1"/>
</dbReference>
<organism evidence="8 9">
    <name type="scientific">Nocardioides gansuensis</name>
    <dbReference type="NCBI Taxonomy" id="2138300"/>
    <lineage>
        <taxon>Bacteria</taxon>
        <taxon>Bacillati</taxon>
        <taxon>Actinomycetota</taxon>
        <taxon>Actinomycetes</taxon>
        <taxon>Propionibacteriales</taxon>
        <taxon>Nocardioidaceae</taxon>
        <taxon>Nocardioides</taxon>
    </lineage>
</organism>
<dbReference type="GO" id="GO:0140359">
    <property type="term" value="F:ABC-type transporter activity"/>
    <property type="evidence" value="ECO:0007669"/>
    <property type="project" value="InterPro"/>
</dbReference>
<feature type="transmembrane region" description="Helical" evidence="6">
    <location>
        <begin position="216"/>
        <end position="236"/>
    </location>
</feature>
<gene>
    <name evidence="8" type="ORF">DDE18_06100</name>
</gene>
<keyword evidence="3 6" id="KW-1133">Transmembrane helix</keyword>
<evidence type="ECO:0000256" key="4">
    <source>
        <dbReference type="ARBA" id="ARBA00023136"/>
    </source>
</evidence>
<sequence length="248" mass="26603">MRHEFRVMLSDPSTVIFVVLIPLLMVAIMKELFATALRAQGYESANGSEFGIPAMAVAFAAFGVGYAGFTFFRDHGWGTWDRLRATPVSSVDIMVGKVVPNVMITVVQLLLLFGLGGPLFGLVVTGSWLALIVLILVLAVSLSAFGMLVTSVARTMNQLNAVGSVGGMGLALLGGAWVPVETMPGWAQAIAPAMPTYWAMEGFRKVILESGGLDAVLVPSLVMLGFGVLFTVLSAWRFRFEETKVYYG</sequence>
<feature type="transmembrane region" description="Helical" evidence="6">
    <location>
        <begin position="128"/>
        <end position="149"/>
    </location>
</feature>
<feature type="transmembrane region" description="Helical" evidence="6">
    <location>
        <begin position="161"/>
        <end position="180"/>
    </location>
</feature>
<feature type="transmembrane region" description="Helical" evidence="6">
    <location>
        <begin position="50"/>
        <end position="72"/>
    </location>
</feature>
<evidence type="ECO:0000256" key="5">
    <source>
        <dbReference type="ARBA" id="ARBA00023251"/>
    </source>
</evidence>
<dbReference type="GO" id="GO:0043190">
    <property type="term" value="C:ATP-binding cassette (ABC) transporter complex"/>
    <property type="evidence" value="ECO:0007669"/>
    <property type="project" value="InterPro"/>
</dbReference>
<name>A0A2T8FDV1_9ACTN</name>
<keyword evidence="6" id="KW-1003">Cell membrane</keyword>
<evidence type="ECO:0000259" key="7">
    <source>
        <dbReference type="PROSITE" id="PS51012"/>
    </source>
</evidence>
<evidence type="ECO:0000256" key="3">
    <source>
        <dbReference type="ARBA" id="ARBA00022989"/>
    </source>
</evidence>
<feature type="transmembrane region" description="Helical" evidence="6">
    <location>
        <begin position="12"/>
        <end position="30"/>
    </location>
</feature>
<proteinExistence type="inferred from homology"/>
<feature type="domain" description="ABC transmembrane type-2" evidence="7">
    <location>
        <begin position="13"/>
        <end position="241"/>
    </location>
</feature>
<keyword evidence="9" id="KW-1185">Reference proteome</keyword>
<comment type="subcellular location">
    <subcellularLocation>
        <location evidence="6">Cell membrane</location>
        <topology evidence="6">Multi-pass membrane protein</topology>
    </subcellularLocation>
    <subcellularLocation>
        <location evidence="1">Membrane</location>
        <topology evidence="1">Multi-pass membrane protein</topology>
    </subcellularLocation>
</comment>
<dbReference type="InterPro" id="IPR013525">
    <property type="entry name" value="ABC2_TM"/>
</dbReference>
<protein>
    <recommendedName>
        <fullName evidence="6">Transport permease protein</fullName>
    </recommendedName>
</protein>
<evidence type="ECO:0000313" key="9">
    <source>
        <dbReference type="Proteomes" id="UP000246018"/>
    </source>
</evidence>
<keyword evidence="5" id="KW-0046">Antibiotic resistance</keyword>
<dbReference type="OrthoDB" id="4526018at2"/>
<evidence type="ECO:0000256" key="2">
    <source>
        <dbReference type="ARBA" id="ARBA00022692"/>
    </source>
</evidence>
<evidence type="ECO:0000313" key="8">
    <source>
        <dbReference type="EMBL" id="PVG83869.1"/>
    </source>
</evidence>
<dbReference type="InterPro" id="IPR047817">
    <property type="entry name" value="ABC2_TM_bact-type"/>
</dbReference>
<dbReference type="RefSeq" id="WP_116571343.1">
    <property type="nucleotide sequence ID" value="NZ_QDGZ01000002.1"/>
</dbReference>